<dbReference type="VEuPathDB" id="FungiDB:EYZ11_013409"/>
<dbReference type="Proteomes" id="UP000308092">
    <property type="component" value="Unassembled WGS sequence"/>
</dbReference>
<organism evidence="1 2">
    <name type="scientific">Aspergillus tanneri</name>
    <dbReference type="NCBI Taxonomy" id="1220188"/>
    <lineage>
        <taxon>Eukaryota</taxon>
        <taxon>Fungi</taxon>
        <taxon>Dikarya</taxon>
        <taxon>Ascomycota</taxon>
        <taxon>Pezizomycotina</taxon>
        <taxon>Eurotiomycetes</taxon>
        <taxon>Eurotiomycetidae</taxon>
        <taxon>Eurotiales</taxon>
        <taxon>Aspergillaceae</taxon>
        <taxon>Aspergillus</taxon>
        <taxon>Aspergillus subgen. Circumdati</taxon>
    </lineage>
</organism>
<protein>
    <submittedName>
        <fullName evidence="1">Uncharacterized protein</fullName>
    </submittedName>
</protein>
<dbReference type="EMBL" id="SOSA01001436">
    <property type="protein sequence ID" value="THC87145.1"/>
    <property type="molecule type" value="Genomic_DNA"/>
</dbReference>
<comment type="caution">
    <text evidence="1">The sequence shown here is derived from an EMBL/GenBank/DDBJ whole genome shotgun (WGS) entry which is preliminary data.</text>
</comment>
<reference evidence="1 2" key="1">
    <citation type="submission" date="2019-03" db="EMBL/GenBank/DDBJ databases">
        <title>The genome sequence of a newly discovered highly antifungal drug resistant Aspergillus species, Aspergillus tanneri NIH 1004.</title>
        <authorList>
            <person name="Mounaud S."/>
            <person name="Singh I."/>
            <person name="Joardar V."/>
            <person name="Pakala S."/>
            <person name="Pakala S."/>
            <person name="Venepally P."/>
            <person name="Hoover J."/>
            <person name="Nierman W."/>
            <person name="Chung J."/>
            <person name="Losada L."/>
        </authorList>
    </citation>
    <scope>NUCLEOTIDE SEQUENCE [LARGE SCALE GENOMIC DNA]</scope>
    <source>
        <strain evidence="1 2">NIH1004</strain>
    </source>
</reference>
<keyword evidence="2" id="KW-1185">Reference proteome</keyword>
<sequence length="51" mass="5909">MASVDTYFQKIYRAPSPIRNNLELENPGRLLLEHRIDVGKRELKVSADILK</sequence>
<dbReference type="AlphaFoldDB" id="A0A4S3IXZ8"/>
<evidence type="ECO:0000313" key="2">
    <source>
        <dbReference type="Proteomes" id="UP000308092"/>
    </source>
</evidence>
<proteinExistence type="predicted"/>
<gene>
    <name evidence="1" type="ORF">EYZ11_013409</name>
</gene>
<evidence type="ECO:0000313" key="1">
    <source>
        <dbReference type="EMBL" id="THC87145.1"/>
    </source>
</evidence>
<name>A0A4S3IXZ8_9EURO</name>
<accession>A0A4S3IXZ8</accession>